<organism evidence="1 2">
    <name type="scientific">Ramazzottius varieornatus</name>
    <name type="common">Water bear</name>
    <name type="synonym">Tardigrade</name>
    <dbReference type="NCBI Taxonomy" id="947166"/>
    <lineage>
        <taxon>Eukaryota</taxon>
        <taxon>Metazoa</taxon>
        <taxon>Ecdysozoa</taxon>
        <taxon>Tardigrada</taxon>
        <taxon>Eutardigrada</taxon>
        <taxon>Parachela</taxon>
        <taxon>Hypsibioidea</taxon>
        <taxon>Ramazzottiidae</taxon>
        <taxon>Ramazzottius</taxon>
    </lineage>
</organism>
<dbReference type="AlphaFoldDB" id="A0A1D1VBK1"/>
<proteinExistence type="predicted"/>
<comment type="caution">
    <text evidence="1">The sequence shown here is derived from an EMBL/GenBank/DDBJ whole genome shotgun (WGS) entry which is preliminary data.</text>
</comment>
<gene>
    <name evidence="1" type="primary">RvY_10080-1</name>
    <name evidence="1" type="synonym">RvY_10080.1</name>
    <name evidence="1" type="ORF">RvY_10080</name>
</gene>
<name>A0A1D1VBK1_RAMVA</name>
<keyword evidence="2" id="KW-1185">Reference proteome</keyword>
<evidence type="ECO:0000313" key="2">
    <source>
        <dbReference type="Proteomes" id="UP000186922"/>
    </source>
</evidence>
<dbReference type="Proteomes" id="UP000186922">
    <property type="component" value="Unassembled WGS sequence"/>
</dbReference>
<reference evidence="1 2" key="1">
    <citation type="journal article" date="2016" name="Nat. Commun.">
        <title>Extremotolerant tardigrade genome and improved radiotolerance of human cultured cells by tardigrade-unique protein.</title>
        <authorList>
            <person name="Hashimoto T."/>
            <person name="Horikawa D.D."/>
            <person name="Saito Y."/>
            <person name="Kuwahara H."/>
            <person name="Kozuka-Hata H."/>
            <person name="Shin-I T."/>
            <person name="Minakuchi Y."/>
            <person name="Ohishi K."/>
            <person name="Motoyama A."/>
            <person name="Aizu T."/>
            <person name="Enomoto A."/>
            <person name="Kondo K."/>
            <person name="Tanaka S."/>
            <person name="Hara Y."/>
            <person name="Koshikawa S."/>
            <person name="Sagara H."/>
            <person name="Miura T."/>
            <person name="Yokobori S."/>
            <person name="Miyagawa K."/>
            <person name="Suzuki Y."/>
            <person name="Kubo T."/>
            <person name="Oyama M."/>
            <person name="Kohara Y."/>
            <person name="Fujiyama A."/>
            <person name="Arakawa K."/>
            <person name="Katayama T."/>
            <person name="Toyoda A."/>
            <person name="Kunieda T."/>
        </authorList>
    </citation>
    <scope>NUCLEOTIDE SEQUENCE [LARGE SCALE GENOMIC DNA]</scope>
    <source>
        <strain evidence="1 2">YOKOZUNA-1</strain>
    </source>
</reference>
<accession>A0A1D1VBK1</accession>
<protein>
    <submittedName>
        <fullName evidence="1">Uncharacterized protein</fullName>
    </submittedName>
</protein>
<dbReference type="EMBL" id="BDGG01000005">
    <property type="protein sequence ID" value="GAU99019.1"/>
    <property type="molecule type" value="Genomic_DNA"/>
</dbReference>
<sequence>MNITSGKKILTVQDQQELASQRCRYDGGLRTRHAFSPELDSKRDGHPPPQKHGHFREPTKFFHCFEHHQVQLNCWRLLYNIWIGVLHGRDKTSHVLESC</sequence>
<evidence type="ECO:0000313" key="1">
    <source>
        <dbReference type="EMBL" id="GAU99019.1"/>
    </source>
</evidence>